<dbReference type="InterPro" id="IPR002403">
    <property type="entry name" value="Cyt_P450_E_grp-IV"/>
</dbReference>
<name>A0A8H4MA49_9EURO</name>
<reference evidence="10" key="1">
    <citation type="journal article" date="2020" name="bioRxiv">
        <title>Genomic and phenotypic heterogeneity of clinical isolates of the human pathogens Aspergillus fumigatus, Aspergillus lentulus and Aspergillus fumigatiaffinis.</title>
        <authorList>
            <person name="dos Santos R.A.C."/>
            <person name="Steenwyk J.L."/>
            <person name="Rivero-Menendez O."/>
            <person name="Mead M.E."/>
            <person name="Silva L.P."/>
            <person name="Bastos R.W."/>
            <person name="Alastruey-Izquierdo A."/>
            <person name="Goldman G.H."/>
            <person name="Rokas A."/>
        </authorList>
    </citation>
    <scope>NUCLEOTIDE SEQUENCE</scope>
    <source>
        <strain evidence="10">CNM-CM6805</strain>
    </source>
</reference>
<feature type="binding site" description="axial binding residue" evidence="8">
    <location>
        <position position="462"/>
    </location>
    <ligand>
        <name>heme</name>
        <dbReference type="ChEBI" id="CHEBI:30413"/>
    </ligand>
    <ligandPart>
        <name>Fe</name>
        <dbReference type="ChEBI" id="CHEBI:18248"/>
    </ligandPart>
</feature>
<accession>A0A8H4MA49</accession>
<keyword evidence="5 9" id="KW-0560">Oxidoreductase</keyword>
<dbReference type="OrthoDB" id="1844152at2759"/>
<keyword evidence="7 9" id="KW-0503">Monooxygenase</keyword>
<dbReference type="PANTHER" id="PTHR46206">
    <property type="entry name" value="CYTOCHROME P450"/>
    <property type="match status" value="1"/>
</dbReference>
<evidence type="ECO:0000256" key="9">
    <source>
        <dbReference type="RuleBase" id="RU000461"/>
    </source>
</evidence>
<dbReference type="InterPro" id="IPR036396">
    <property type="entry name" value="Cyt_P450_sf"/>
</dbReference>
<dbReference type="SUPFAM" id="SSF48264">
    <property type="entry name" value="Cytochrome P450"/>
    <property type="match status" value="1"/>
</dbReference>
<dbReference type="PANTHER" id="PTHR46206:SF2">
    <property type="entry name" value="CYTOCHROME P450 MONOOXYGENASE AUSG-RELATED"/>
    <property type="match status" value="1"/>
</dbReference>
<proteinExistence type="inferred from homology"/>
<dbReference type="Gene3D" id="1.10.630.10">
    <property type="entry name" value="Cytochrome P450"/>
    <property type="match status" value="1"/>
</dbReference>
<dbReference type="GO" id="GO:0004497">
    <property type="term" value="F:monooxygenase activity"/>
    <property type="evidence" value="ECO:0007669"/>
    <property type="project" value="UniProtKB-KW"/>
</dbReference>
<evidence type="ECO:0000256" key="2">
    <source>
        <dbReference type="ARBA" id="ARBA00010617"/>
    </source>
</evidence>
<dbReference type="GO" id="GO:0019748">
    <property type="term" value="P:secondary metabolic process"/>
    <property type="evidence" value="ECO:0007669"/>
    <property type="project" value="UniProtKB-ARBA"/>
</dbReference>
<sequence>MASLPINFSTFEWNLLSSGPTIQPMGYLITAFVVFLAAYIIRPINPNPKDLPFLNPPKSWLGLKEKRSFYTLSTELLEKGRSRYPDRPYRIFTDIGEIVMLPAKYAHDIRNNPNLSFGRAVHKEFNGDIPGFDVFKIGGSSDQLLQVVARKELTKSLARATDPLTREAALAMSINFGESQDWHEISVKPAALDVVARMASRIFLGLPLCRDDAWLHLTKEITVNVFLGATMINIFPPPLRRFVHWFQPHCRKVRQQTVEGRRLIKKVTQDRQNLKDAARAAGQSPPEFHDALEWAEQEAAAKGIKYDPAQFQFALSSAAMHTTTDLLTQCILELAHHPEIIAPLREEISRVLKTEGWKKSALYNMKLLDSVIKESLRMQTPHATMRRVTEEEVVLPDGSKLPKGVFFMVDASSRRDMNVYENPESFDGYRFLKMRSQGKENTAQLVSTTPDCLGFGHGEHACPGRFFASNEAKIALCHFLLKYDCKLGPSRAVKNNTQGFTYPSNPSSKVMVRRRATMEIDIDSI</sequence>
<comment type="similarity">
    <text evidence="2 9">Belongs to the cytochrome P450 family.</text>
</comment>
<dbReference type="AlphaFoldDB" id="A0A8H4MA49"/>
<evidence type="ECO:0000256" key="7">
    <source>
        <dbReference type="ARBA" id="ARBA00023033"/>
    </source>
</evidence>
<dbReference type="GO" id="GO:0020037">
    <property type="term" value="F:heme binding"/>
    <property type="evidence" value="ECO:0007669"/>
    <property type="project" value="InterPro"/>
</dbReference>
<dbReference type="InterPro" id="IPR001128">
    <property type="entry name" value="Cyt_P450"/>
</dbReference>
<keyword evidence="6 8" id="KW-0408">Iron</keyword>
<dbReference type="Proteomes" id="UP000653565">
    <property type="component" value="Unassembled WGS sequence"/>
</dbReference>
<evidence type="ECO:0000313" key="10">
    <source>
        <dbReference type="EMBL" id="KAF4241146.1"/>
    </source>
</evidence>
<comment type="caution">
    <text evidence="10">The sequence shown here is derived from an EMBL/GenBank/DDBJ whole genome shotgun (WGS) entry which is preliminary data.</text>
</comment>
<keyword evidence="4 8" id="KW-0479">Metal-binding</keyword>
<reference evidence="10" key="2">
    <citation type="submission" date="2020-04" db="EMBL/GenBank/DDBJ databases">
        <authorList>
            <person name="Santos R.A.C."/>
            <person name="Steenwyk J.L."/>
            <person name="Rivero-Menendez O."/>
            <person name="Mead M.E."/>
            <person name="Silva L.P."/>
            <person name="Bastos R.W."/>
            <person name="Alastruey-Izquierdo A."/>
            <person name="Goldman G.H."/>
            <person name="Rokas A."/>
        </authorList>
    </citation>
    <scope>NUCLEOTIDE SEQUENCE</scope>
    <source>
        <strain evidence="10">CNM-CM6805</strain>
    </source>
</reference>
<dbReference type="GO" id="GO:0016705">
    <property type="term" value="F:oxidoreductase activity, acting on paired donors, with incorporation or reduction of molecular oxygen"/>
    <property type="evidence" value="ECO:0007669"/>
    <property type="project" value="InterPro"/>
</dbReference>
<dbReference type="Pfam" id="PF00067">
    <property type="entry name" value="p450"/>
    <property type="match status" value="1"/>
</dbReference>
<evidence type="ECO:0008006" key="12">
    <source>
        <dbReference type="Google" id="ProtNLM"/>
    </source>
</evidence>
<evidence type="ECO:0000256" key="8">
    <source>
        <dbReference type="PIRSR" id="PIRSR602403-1"/>
    </source>
</evidence>
<dbReference type="GO" id="GO:0005506">
    <property type="term" value="F:iron ion binding"/>
    <property type="evidence" value="ECO:0007669"/>
    <property type="project" value="InterPro"/>
</dbReference>
<keyword evidence="11" id="KW-1185">Reference proteome</keyword>
<dbReference type="PROSITE" id="PS00086">
    <property type="entry name" value="CYTOCHROME_P450"/>
    <property type="match status" value="1"/>
</dbReference>
<evidence type="ECO:0000256" key="5">
    <source>
        <dbReference type="ARBA" id="ARBA00023002"/>
    </source>
</evidence>
<keyword evidence="3 8" id="KW-0349">Heme</keyword>
<evidence type="ECO:0000313" key="11">
    <source>
        <dbReference type="Proteomes" id="UP000653565"/>
    </source>
</evidence>
<evidence type="ECO:0000256" key="3">
    <source>
        <dbReference type="ARBA" id="ARBA00022617"/>
    </source>
</evidence>
<dbReference type="CDD" id="cd11041">
    <property type="entry name" value="CYP503A1-like"/>
    <property type="match status" value="1"/>
</dbReference>
<organism evidence="10 11">
    <name type="scientific">Aspergillus fumigatiaffinis</name>
    <dbReference type="NCBI Taxonomy" id="340414"/>
    <lineage>
        <taxon>Eukaryota</taxon>
        <taxon>Fungi</taxon>
        <taxon>Dikarya</taxon>
        <taxon>Ascomycota</taxon>
        <taxon>Pezizomycotina</taxon>
        <taxon>Eurotiomycetes</taxon>
        <taxon>Eurotiomycetidae</taxon>
        <taxon>Eurotiales</taxon>
        <taxon>Aspergillaceae</taxon>
        <taxon>Aspergillus</taxon>
        <taxon>Aspergillus subgen. Fumigati</taxon>
    </lineage>
</organism>
<dbReference type="EMBL" id="JAAAPX010000022">
    <property type="protein sequence ID" value="KAF4241146.1"/>
    <property type="molecule type" value="Genomic_DNA"/>
</dbReference>
<dbReference type="PRINTS" id="PR00465">
    <property type="entry name" value="EP450IV"/>
</dbReference>
<protein>
    <recommendedName>
        <fullName evidence="12">Cytochrome P450</fullName>
    </recommendedName>
</protein>
<evidence type="ECO:0000256" key="6">
    <source>
        <dbReference type="ARBA" id="ARBA00023004"/>
    </source>
</evidence>
<gene>
    <name evidence="10" type="ORF">CNMCM6805_004306</name>
</gene>
<evidence type="ECO:0000256" key="4">
    <source>
        <dbReference type="ARBA" id="ARBA00022723"/>
    </source>
</evidence>
<comment type="cofactor">
    <cofactor evidence="1 8">
        <name>heme</name>
        <dbReference type="ChEBI" id="CHEBI:30413"/>
    </cofactor>
</comment>
<evidence type="ECO:0000256" key="1">
    <source>
        <dbReference type="ARBA" id="ARBA00001971"/>
    </source>
</evidence>
<dbReference type="InterPro" id="IPR017972">
    <property type="entry name" value="Cyt_P450_CS"/>
</dbReference>